<reference evidence="2" key="1">
    <citation type="submission" date="2023-08" db="EMBL/GenBank/DDBJ databases">
        <title>WGS of Aeromonas isolates.</title>
        <authorList>
            <person name="Lee H."/>
        </authorList>
    </citation>
    <scope>NUCLEOTIDE SEQUENCE</scope>
    <source>
        <strain evidence="2">SL22</strain>
    </source>
</reference>
<proteinExistence type="predicted"/>
<name>A0AAW7IH42_9GAMM</name>
<dbReference type="EMBL" id="JAOPLV010000010">
    <property type="protein sequence ID" value="MDM5141754.1"/>
    <property type="molecule type" value="Genomic_DNA"/>
</dbReference>
<evidence type="ECO:0000313" key="3">
    <source>
        <dbReference type="Proteomes" id="UP001168216"/>
    </source>
</evidence>
<feature type="chain" id="PRO_5043588766" evidence="1">
    <location>
        <begin position="20"/>
        <end position="101"/>
    </location>
</feature>
<keyword evidence="1" id="KW-0732">Signal</keyword>
<organism evidence="2 3">
    <name type="scientific">Aeromonas bestiarum</name>
    <dbReference type="NCBI Taxonomy" id="105751"/>
    <lineage>
        <taxon>Bacteria</taxon>
        <taxon>Pseudomonadati</taxon>
        <taxon>Pseudomonadota</taxon>
        <taxon>Gammaproteobacteria</taxon>
        <taxon>Aeromonadales</taxon>
        <taxon>Aeromonadaceae</taxon>
        <taxon>Aeromonas</taxon>
    </lineage>
</organism>
<dbReference type="RefSeq" id="WP_290022739.1">
    <property type="nucleotide sequence ID" value="NZ_JAOPLV010000010.1"/>
</dbReference>
<sequence length="101" mass="11095">MTPSLLLAASLLTFIDTQAQNAFATEAKAVCQQFVQVRLGSTIVPDEIKAQPLPKREGEWMVDGKVKGPEGPLLFACLLRQGSRWELLNFSLWAPQAIKAV</sequence>
<dbReference type="AlphaFoldDB" id="A0AAW7IH42"/>
<accession>A0AAW7IH42</accession>
<dbReference type="Proteomes" id="UP001168216">
    <property type="component" value="Unassembled WGS sequence"/>
</dbReference>
<evidence type="ECO:0000256" key="1">
    <source>
        <dbReference type="SAM" id="SignalP"/>
    </source>
</evidence>
<gene>
    <name evidence="2" type="ORF">OB959_18450</name>
</gene>
<evidence type="ECO:0000313" key="2">
    <source>
        <dbReference type="EMBL" id="MDM5141754.1"/>
    </source>
</evidence>
<comment type="caution">
    <text evidence="2">The sequence shown here is derived from an EMBL/GenBank/DDBJ whole genome shotgun (WGS) entry which is preliminary data.</text>
</comment>
<protein>
    <submittedName>
        <fullName evidence="2">Uncharacterized protein</fullName>
    </submittedName>
</protein>
<feature type="signal peptide" evidence="1">
    <location>
        <begin position="1"/>
        <end position="19"/>
    </location>
</feature>